<dbReference type="PANTHER" id="PTHR11601">
    <property type="entry name" value="CYSTEINE DESULFURYLASE FAMILY MEMBER"/>
    <property type="match status" value="1"/>
</dbReference>
<dbReference type="InterPro" id="IPR016454">
    <property type="entry name" value="Cysteine_dSase"/>
</dbReference>
<dbReference type="InterPro" id="IPR015424">
    <property type="entry name" value="PyrdxlP-dep_Trfase"/>
</dbReference>
<protein>
    <recommendedName>
        <fullName evidence="3">cysteine desulfurase</fullName>
        <ecNumber evidence="3">2.8.1.7</ecNumber>
    </recommendedName>
</protein>
<dbReference type="Proteomes" id="UP001499852">
    <property type="component" value="Unassembled WGS sequence"/>
</dbReference>
<keyword evidence="5" id="KW-0479">Metal-binding</keyword>
<accession>A0ABP9NVN7</accession>
<evidence type="ECO:0000256" key="9">
    <source>
        <dbReference type="ARBA" id="ARBA00050776"/>
    </source>
</evidence>
<dbReference type="Pfam" id="PF00266">
    <property type="entry name" value="Aminotran_5"/>
    <property type="match status" value="1"/>
</dbReference>
<evidence type="ECO:0000256" key="5">
    <source>
        <dbReference type="ARBA" id="ARBA00022723"/>
    </source>
</evidence>
<evidence type="ECO:0000313" key="12">
    <source>
        <dbReference type="EMBL" id="GAA5134218.1"/>
    </source>
</evidence>
<dbReference type="PIRSF" id="PIRSF005572">
    <property type="entry name" value="NifS"/>
    <property type="match status" value="1"/>
</dbReference>
<dbReference type="Gene3D" id="1.10.260.50">
    <property type="match status" value="1"/>
</dbReference>
<dbReference type="RefSeq" id="WP_345734854.1">
    <property type="nucleotide sequence ID" value="NZ_BAABIA010000001.1"/>
</dbReference>
<evidence type="ECO:0000256" key="7">
    <source>
        <dbReference type="ARBA" id="ARBA00023004"/>
    </source>
</evidence>
<proteinExistence type="inferred from homology"/>
<evidence type="ECO:0000313" key="13">
    <source>
        <dbReference type="Proteomes" id="UP001499852"/>
    </source>
</evidence>
<dbReference type="InterPro" id="IPR015421">
    <property type="entry name" value="PyrdxlP-dep_Trfase_major"/>
</dbReference>
<dbReference type="SUPFAM" id="SSF53383">
    <property type="entry name" value="PLP-dependent transferases"/>
    <property type="match status" value="1"/>
</dbReference>
<dbReference type="InterPro" id="IPR020578">
    <property type="entry name" value="Aminotrans_V_PyrdxlP_BS"/>
</dbReference>
<dbReference type="EMBL" id="BAABIA010000001">
    <property type="protein sequence ID" value="GAA5134218.1"/>
    <property type="molecule type" value="Genomic_DNA"/>
</dbReference>
<evidence type="ECO:0000256" key="2">
    <source>
        <dbReference type="ARBA" id="ARBA00006490"/>
    </source>
</evidence>
<evidence type="ECO:0000256" key="4">
    <source>
        <dbReference type="ARBA" id="ARBA00022679"/>
    </source>
</evidence>
<evidence type="ECO:0000256" key="6">
    <source>
        <dbReference type="ARBA" id="ARBA00022898"/>
    </source>
</evidence>
<reference evidence="13" key="1">
    <citation type="journal article" date="2019" name="Int. J. Syst. Evol. Microbiol.">
        <title>The Global Catalogue of Microorganisms (GCM) 10K type strain sequencing project: providing services to taxonomists for standard genome sequencing and annotation.</title>
        <authorList>
            <consortium name="The Broad Institute Genomics Platform"/>
            <consortium name="The Broad Institute Genome Sequencing Center for Infectious Disease"/>
            <person name="Wu L."/>
            <person name="Ma J."/>
        </authorList>
    </citation>
    <scope>NUCLEOTIDE SEQUENCE [LARGE SCALE GENOMIC DNA]</scope>
    <source>
        <strain evidence="13">JCM 18053</strain>
    </source>
</reference>
<evidence type="ECO:0000256" key="8">
    <source>
        <dbReference type="ARBA" id="ARBA00023014"/>
    </source>
</evidence>
<evidence type="ECO:0000256" key="3">
    <source>
        <dbReference type="ARBA" id="ARBA00012239"/>
    </source>
</evidence>
<comment type="cofactor">
    <cofactor evidence="1 10">
        <name>pyridoxal 5'-phosphate</name>
        <dbReference type="ChEBI" id="CHEBI:597326"/>
    </cofactor>
</comment>
<dbReference type="PROSITE" id="PS00595">
    <property type="entry name" value="AA_TRANSFER_CLASS_5"/>
    <property type="match status" value="1"/>
</dbReference>
<evidence type="ECO:0000256" key="1">
    <source>
        <dbReference type="ARBA" id="ARBA00001933"/>
    </source>
</evidence>
<keyword evidence="4" id="KW-0808">Transferase</keyword>
<dbReference type="Gene3D" id="3.40.640.10">
    <property type="entry name" value="Type I PLP-dependent aspartate aminotransferase-like (Major domain)"/>
    <property type="match status" value="1"/>
</dbReference>
<dbReference type="InterPro" id="IPR015422">
    <property type="entry name" value="PyrdxlP-dep_Trfase_small"/>
</dbReference>
<evidence type="ECO:0000259" key="11">
    <source>
        <dbReference type="Pfam" id="PF00266"/>
    </source>
</evidence>
<comment type="catalytic activity">
    <reaction evidence="9">
        <text>(sulfur carrier)-H + L-cysteine = (sulfur carrier)-SH + L-alanine</text>
        <dbReference type="Rhea" id="RHEA:43892"/>
        <dbReference type="Rhea" id="RHEA-COMP:14737"/>
        <dbReference type="Rhea" id="RHEA-COMP:14739"/>
        <dbReference type="ChEBI" id="CHEBI:29917"/>
        <dbReference type="ChEBI" id="CHEBI:35235"/>
        <dbReference type="ChEBI" id="CHEBI:57972"/>
        <dbReference type="ChEBI" id="CHEBI:64428"/>
        <dbReference type="EC" id="2.8.1.7"/>
    </reaction>
</comment>
<evidence type="ECO:0000256" key="10">
    <source>
        <dbReference type="RuleBase" id="RU004504"/>
    </source>
</evidence>
<dbReference type="PANTHER" id="PTHR11601:SF34">
    <property type="entry name" value="CYSTEINE DESULFURASE"/>
    <property type="match status" value="1"/>
</dbReference>
<gene>
    <name evidence="12" type="primary">nifS_2</name>
    <name evidence="12" type="ORF">GCM10023213_05570</name>
</gene>
<keyword evidence="8" id="KW-0411">Iron-sulfur</keyword>
<comment type="similarity">
    <text evidence="2">Belongs to the class-V pyridoxal-phosphate-dependent aminotransferase family. NifS/IscS subfamily.</text>
</comment>
<keyword evidence="13" id="KW-1185">Reference proteome</keyword>
<feature type="domain" description="Aminotransferase class V" evidence="11">
    <location>
        <begin position="2"/>
        <end position="357"/>
    </location>
</feature>
<dbReference type="EC" id="2.8.1.7" evidence="3"/>
<organism evidence="12 13">
    <name type="scientific">Prosthecobacter algae</name>
    <dbReference type="NCBI Taxonomy" id="1144682"/>
    <lineage>
        <taxon>Bacteria</taxon>
        <taxon>Pseudomonadati</taxon>
        <taxon>Verrucomicrobiota</taxon>
        <taxon>Verrucomicrobiia</taxon>
        <taxon>Verrucomicrobiales</taxon>
        <taxon>Verrucomicrobiaceae</taxon>
        <taxon>Prosthecobacter</taxon>
    </lineage>
</organism>
<dbReference type="InterPro" id="IPR000192">
    <property type="entry name" value="Aminotrans_V_dom"/>
</dbReference>
<comment type="caution">
    <text evidence="12">The sequence shown here is derived from an EMBL/GenBank/DDBJ whole genome shotgun (WGS) entry which is preliminary data.</text>
</comment>
<dbReference type="Gene3D" id="3.90.1150.10">
    <property type="entry name" value="Aspartate Aminotransferase, domain 1"/>
    <property type="match status" value="1"/>
</dbReference>
<name>A0ABP9NVN7_9BACT</name>
<keyword evidence="7" id="KW-0408">Iron</keyword>
<keyword evidence="6" id="KW-0663">Pyridoxal phosphate</keyword>
<sequence length="384" mass="40565">MIYLDANATTPPDPAVIEAMLPFLSQHYGNASSSHAAGRFARRAMERARGQVAALIGAEAPEIIFTSGATESINAIHLSARHTWPDRPLLIISATEHPATLECAARWQAQGGQVKSIPVHSNGLLDMEALQAALVPGQTALVSMLWANNETGVIQPMAEIAALAHTAGALVHADAVQMVGKMPVDVHSVGVDYLSFSGHKMHTPKGIGALFVSHHAPFQPLIIGGGQERERRSGTENVPGIVALGKAAELALNSPANIRPLHDLLEQQLLAALPEVEIHSQSAPRLPTTSSIHFPGVDAAALLIRLDQKGIACSGGSACHTASLHPSHVLEAMGYDARHAASTLRLSLSRLSTEAEIPQAVQEIIAAVHHLRAQWDPSVVVTMA</sequence>